<dbReference type="SMART" id="SM00304">
    <property type="entry name" value="HAMP"/>
    <property type="match status" value="1"/>
</dbReference>
<organism evidence="16 17">
    <name type="scientific">Pirellulimonas nuda</name>
    <dbReference type="NCBI Taxonomy" id="2528009"/>
    <lineage>
        <taxon>Bacteria</taxon>
        <taxon>Pseudomonadati</taxon>
        <taxon>Planctomycetota</taxon>
        <taxon>Planctomycetia</taxon>
        <taxon>Pirellulales</taxon>
        <taxon>Lacipirellulaceae</taxon>
        <taxon>Pirellulimonas</taxon>
    </lineage>
</organism>
<evidence type="ECO:0000256" key="10">
    <source>
        <dbReference type="ARBA" id="ARBA00023012"/>
    </source>
</evidence>
<dbReference type="InterPro" id="IPR000014">
    <property type="entry name" value="PAS"/>
</dbReference>
<dbReference type="Pfam" id="PF00512">
    <property type="entry name" value="HisKA"/>
    <property type="match status" value="1"/>
</dbReference>
<dbReference type="InterPro" id="IPR005467">
    <property type="entry name" value="His_kinase_dom"/>
</dbReference>
<feature type="domain" description="HAMP" evidence="15">
    <location>
        <begin position="62"/>
        <end position="114"/>
    </location>
</feature>
<dbReference type="PANTHER" id="PTHR45453">
    <property type="entry name" value="PHOSPHATE REGULON SENSOR PROTEIN PHOR"/>
    <property type="match status" value="1"/>
</dbReference>
<dbReference type="FunFam" id="1.10.287.130:FF:000008">
    <property type="entry name" value="Two-component sensor histidine kinase"/>
    <property type="match status" value="1"/>
</dbReference>
<evidence type="ECO:0000256" key="7">
    <source>
        <dbReference type="ARBA" id="ARBA00022741"/>
    </source>
</evidence>
<keyword evidence="8" id="KW-0418">Kinase</keyword>
<dbReference type="InterPro" id="IPR003660">
    <property type="entry name" value="HAMP_dom"/>
</dbReference>
<dbReference type="PANTHER" id="PTHR45453:SF1">
    <property type="entry name" value="PHOSPHATE REGULON SENSOR PROTEIN PHOR"/>
    <property type="match status" value="1"/>
</dbReference>
<keyword evidence="7" id="KW-0547">Nucleotide-binding</keyword>
<dbReference type="PROSITE" id="PS50112">
    <property type="entry name" value="PAS"/>
    <property type="match status" value="1"/>
</dbReference>
<dbReference type="CDD" id="cd16922">
    <property type="entry name" value="HATPase_EvgS-ArcB-TorS-like"/>
    <property type="match status" value="1"/>
</dbReference>
<evidence type="ECO:0000256" key="4">
    <source>
        <dbReference type="ARBA" id="ARBA00022475"/>
    </source>
</evidence>
<evidence type="ECO:0000256" key="9">
    <source>
        <dbReference type="ARBA" id="ARBA00022840"/>
    </source>
</evidence>
<dbReference type="SMART" id="SM00091">
    <property type="entry name" value="PAS"/>
    <property type="match status" value="1"/>
</dbReference>
<protein>
    <recommendedName>
        <fullName evidence="3">histidine kinase</fullName>
        <ecNumber evidence="3">2.7.13.3</ecNumber>
    </recommendedName>
</protein>
<dbReference type="PROSITE" id="PS50885">
    <property type="entry name" value="HAMP"/>
    <property type="match status" value="1"/>
</dbReference>
<evidence type="ECO:0000313" key="16">
    <source>
        <dbReference type="EMBL" id="QDU87461.1"/>
    </source>
</evidence>
<dbReference type="SMART" id="SM00388">
    <property type="entry name" value="HisKA"/>
    <property type="match status" value="1"/>
</dbReference>
<dbReference type="Pfam" id="PF02518">
    <property type="entry name" value="HATPase_c"/>
    <property type="match status" value="1"/>
</dbReference>
<dbReference type="GO" id="GO:0004721">
    <property type="term" value="F:phosphoprotein phosphatase activity"/>
    <property type="evidence" value="ECO:0007669"/>
    <property type="project" value="TreeGrafter"/>
</dbReference>
<dbReference type="EC" id="2.7.13.3" evidence="3"/>
<dbReference type="SUPFAM" id="SSF55785">
    <property type="entry name" value="PYP-like sensor domain (PAS domain)"/>
    <property type="match status" value="1"/>
</dbReference>
<keyword evidence="12" id="KW-1133">Transmembrane helix</keyword>
<keyword evidence="12" id="KW-0812">Transmembrane</keyword>
<dbReference type="SUPFAM" id="SSF47384">
    <property type="entry name" value="Homodimeric domain of signal transducing histidine kinase"/>
    <property type="match status" value="1"/>
</dbReference>
<evidence type="ECO:0000259" key="14">
    <source>
        <dbReference type="PROSITE" id="PS50112"/>
    </source>
</evidence>
<dbReference type="InterPro" id="IPR003594">
    <property type="entry name" value="HATPase_dom"/>
</dbReference>
<keyword evidence="4" id="KW-1003">Cell membrane</keyword>
<reference evidence="16 17" key="1">
    <citation type="submission" date="2019-02" db="EMBL/GenBank/DDBJ databases">
        <title>Deep-cultivation of Planctomycetes and their phenomic and genomic characterization uncovers novel biology.</title>
        <authorList>
            <person name="Wiegand S."/>
            <person name="Jogler M."/>
            <person name="Boedeker C."/>
            <person name="Pinto D."/>
            <person name="Vollmers J."/>
            <person name="Rivas-Marin E."/>
            <person name="Kohn T."/>
            <person name="Peeters S.H."/>
            <person name="Heuer A."/>
            <person name="Rast P."/>
            <person name="Oberbeckmann S."/>
            <person name="Bunk B."/>
            <person name="Jeske O."/>
            <person name="Meyerdierks A."/>
            <person name="Storesund J.E."/>
            <person name="Kallscheuer N."/>
            <person name="Luecker S."/>
            <person name="Lage O.M."/>
            <person name="Pohl T."/>
            <person name="Merkel B.J."/>
            <person name="Hornburger P."/>
            <person name="Mueller R.-W."/>
            <person name="Bruemmer F."/>
            <person name="Labrenz M."/>
            <person name="Spormann A.M."/>
            <person name="Op den Camp H."/>
            <person name="Overmann J."/>
            <person name="Amann R."/>
            <person name="Jetten M.S.M."/>
            <person name="Mascher T."/>
            <person name="Medema M.H."/>
            <person name="Devos D.P."/>
            <person name="Kaster A.-K."/>
            <person name="Ovreas L."/>
            <person name="Rohde M."/>
            <person name="Galperin M.Y."/>
            <person name="Jogler C."/>
        </authorList>
    </citation>
    <scope>NUCLEOTIDE SEQUENCE [LARGE SCALE GENOMIC DNA]</scope>
    <source>
        <strain evidence="16 17">Pla175</strain>
    </source>
</reference>
<dbReference type="Gene3D" id="3.30.450.20">
    <property type="entry name" value="PAS domain"/>
    <property type="match status" value="1"/>
</dbReference>
<dbReference type="SMART" id="SM00387">
    <property type="entry name" value="HATPase_c"/>
    <property type="match status" value="1"/>
</dbReference>
<dbReference type="Gene3D" id="3.30.565.10">
    <property type="entry name" value="Histidine kinase-like ATPase, C-terminal domain"/>
    <property type="match status" value="1"/>
</dbReference>
<dbReference type="GO" id="GO:0006355">
    <property type="term" value="P:regulation of DNA-templated transcription"/>
    <property type="evidence" value="ECO:0007669"/>
    <property type="project" value="InterPro"/>
</dbReference>
<feature type="domain" description="Histidine kinase" evidence="13">
    <location>
        <begin position="241"/>
        <end position="461"/>
    </location>
</feature>
<dbReference type="NCBIfam" id="TIGR00229">
    <property type="entry name" value="sensory_box"/>
    <property type="match status" value="1"/>
</dbReference>
<dbReference type="InterPro" id="IPR013767">
    <property type="entry name" value="PAS_fold"/>
</dbReference>
<keyword evidence="9" id="KW-0067">ATP-binding</keyword>
<keyword evidence="11 12" id="KW-0472">Membrane</keyword>
<dbReference type="GO" id="GO:0005524">
    <property type="term" value="F:ATP binding"/>
    <property type="evidence" value="ECO:0007669"/>
    <property type="project" value="UniProtKB-KW"/>
</dbReference>
<keyword evidence="17" id="KW-1185">Reference proteome</keyword>
<dbReference type="Pfam" id="PF00672">
    <property type="entry name" value="HAMP"/>
    <property type="match status" value="1"/>
</dbReference>
<dbReference type="InterPro" id="IPR036097">
    <property type="entry name" value="HisK_dim/P_sf"/>
</dbReference>
<dbReference type="InterPro" id="IPR050351">
    <property type="entry name" value="BphY/WalK/GraS-like"/>
</dbReference>
<evidence type="ECO:0000256" key="1">
    <source>
        <dbReference type="ARBA" id="ARBA00000085"/>
    </source>
</evidence>
<dbReference type="PROSITE" id="PS50109">
    <property type="entry name" value="HIS_KIN"/>
    <property type="match status" value="1"/>
</dbReference>
<dbReference type="SUPFAM" id="SSF158472">
    <property type="entry name" value="HAMP domain-like"/>
    <property type="match status" value="1"/>
</dbReference>
<evidence type="ECO:0000256" key="12">
    <source>
        <dbReference type="SAM" id="Phobius"/>
    </source>
</evidence>
<feature type="transmembrane region" description="Helical" evidence="12">
    <location>
        <begin position="41"/>
        <end position="65"/>
    </location>
</feature>
<dbReference type="CDD" id="cd00130">
    <property type="entry name" value="PAS"/>
    <property type="match status" value="1"/>
</dbReference>
<dbReference type="Proteomes" id="UP000317429">
    <property type="component" value="Chromosome"/>
</dbReference>
<feature type="domain" description="PAS" evidence="14">
    <location>
        <begin position="119"/>
        <end position="190"/>
    </location>
</feature>
<evidence type="ECO:0000256" key="5">
    <source>
        <dbReference type="ARBA" id="ARBA00022553"/>
    </source>
</evidence>
<evidence type="ECO:0000256" key="2">
    <source>
        <dbReference type="ARBA" id="ARBA00004236"/>
    </source>
</evidence>
<evidence type="ECO:0000256" key="8">
    <source>
        <dbReference type="ARBA" id="ARBA00022777"/>
    </source>
</evidence>
<keyword evidence="5" id="KW-0597">Phosphoprotein</keyword>
<dbReference type="FunFam" id="3.30.565.10:FF:000023">
    <property type="entry name" value="PAS domain-containing sensor histidine kinase"/>
    <property type="match status" value="1"/>
</dbReference>
<dbReference type="Pfam" id="PF00989">
    <property type="entry name" value="PAS"/>
    <property type="match status" value="1"/>
</dbReference>
<dbReference type="GO" id="GO:0005886">
    <property type="term" value="C:plasma membrane"/>
    <property type="evidence" value="ECO:0007669"/>
    <property type="project" value="UniProtKB-SubCell"/>
</dbReference>
<keyword evidence="10" id="KW-0902">Two-component regulatory system</keyword>
<keyword evidence="6 16" id="KW-0808">Transferase</keyword>
<dbReference type="InterPro" id="IPR004358">
    <property type="entry name" value="Sig_transdc_His_kin-like_C"/>
</dbReference>
<dbReference type="Gene3D" id="6.10.340.10">
    <property type="match status" value="1"/>
</dbReference>
<dbReference type="InterPro" id="IPR036890">
    <property type="entry name" value="HATPase_C_sf"/>
</dbReference>
<evidence type="ECO:0000259" key="15">
    <source>
        <dbReference type="PROSITE" id="PS50885"/>
    </source>
</evidence>
<dbReference type="OrthoDB" id="9813151at2"/>
<dbReference type="KEGG" id="pnd:Pla175_08230"/>
<comment type="subcellular location">
    <subcellularLocation>
        <location evidence="2">Cell membrane</location>
    </subcellularLocation>
</comment>
<dbReference type="AlphaFoldDB" id="A0A518D7L7"/>
<accession>A0A518D7L7</accession>
<dbReference type="CDD" id="cd06225">
    <property type="entry name" value="HAMP"/>
    <property type="match status" value="1"/>
</dbReference>
<evidence type="ECO:0000259" key="13">
    <source>
        <dbReference type="PROSITE" id="PS50109"/>
    </source>
</evidence>
<dbReference type="Gene3D" id="1.10.287.130">
    <property type="match status" value="1"/>
</dbReference>
<sequence length="461" mass="49977">MLRSLLFWKLFLWAFGLVALAAIAMSPGARARWGLPADPDGYASSALLVGGGALGLAALAISHVVRPVLALGRAARSIGQGDYQQRAYVSNNDELGQMAESLNQLSHELGAQLSELREGNQQQATVLGGMIEGVIAIDNRERILFANAAAGRLFGFLPPRVEGRPLLEVVRHHALHEAVAATLTSQLPQRVEIDWEGDEAFALSVQVTPLPGEPCPGVVTVLHDVTELRRLETIRQDFLANVSHELKTPLSSIKAYTETLLNGAIDDTENRGRFLQRIEEQADRLNNLIQDMLSLARIESAQQALHFTAVGVAQIVAACLEDYTPQAQSKQIDLAIVPGDASLAVKADPEGLRVILNNLIDNAIKYTPEGGRVRVSWRGEGEAGEMVAIEVEDTGIGIPKSKLPRVFERFYRVDRARSREMGGTGLGLSIVKHLTQSFGGRVSVRSESQTGSTFSVHLQRA</sequence>
<name>A0A518D7L7_9BACT</name>
<evidence type="ECO:0000256" key="11">
    <source>
        <dbReference type="ARBA" id="ARBA00023136"/>
    </source>
</evidence>
<dbReference type="NCBIfam" id="NF046044">
    <property type="entry name" value="PnpS"/>
    <property type="match status" value="1"/>
</dbReference>
<dbReference type="EMBL" id="CP036291">
    <property type="protein sequence ID" value="QDU87461.1"/>
    <property type="molecule type" value="Genomic_DNA"/>
</dbReference>
<dbReference type="InterPro" id="IPR003661">
    <property type="entry name" value="HisK_dim/P_dom"/>
</dbReference>
<comment type="catalytic activity">
    <reaction evidence="1">
        <text>ATP + protein L-histidine = ADP + protein N-phospho-L-histidine.</text>
        <dbReference type="EC" id="2.7.13.3"/>
    </reaction>
</comment>
<gene>
    <name evidence="16" type="primary">phoR</name>
    <name evidence="16" type="ORF">Pla175_08230</name>
</gene>
<evidence type="ECO:0000256" key="3">
    <source>
        <dbReference type="ARBA" id="ARBA00012438"/>
    </source>
</evidence>
<proteinExistence type="predicted"/>
<evidence type="ECO:0000313" key="17">
    <source>
        <dbReference type="Proteomes" id="UP000317429"/>
    </source>
</evidence>
<dbReference type="GO" id="GO:0000155">
    <property type="term" value="F:phosphorelay sensor kinase activity"/>
    <property type="evidence" value="ECO:0007669"/>
    <property type="project" value="InterPro"/>
</dbReference>
<evidence type="ECO:0000256" key="6">
    <source>
        <dbReference type="ARBA" id="ARBA00022679"/>
    </source>
</evidence>
<dbReference type="CDD" id="cd00082">
    <property type="entry name" value="HisKA"/>
    <property type="match status" value="1"/>
</dbReference>
<dbReference type="GO" id="GO:0016036">
    <property type="term" value="P:cellular response to phosphate starvation"/>
    <property type="evidence" value="ECO:0007669"/>
    <property type="project" value="TreeGrafter"/>
</dbReference>
<dbReference type="RefSeq" id="WP_145281423.1">
    <property type="nucleotide sequence ID" value="NZ_CP036291.1"/>
</dbReference>
<dbReference type="InterPro" id="IPR035965">
    <property type="entry name" value="PAS-like_dom_sf"/>
</dbReference>
<dbReference type="SUPFAM" id="SSF55874">
    <property type="entry name" value="ATPase domain of HSP90 chaperone/DNA topoisomerase II/histidine kinase"/>
    <property type="match status" value="1"/>
</dbReference>
<dbReference type="PRINTS" id="PR00344">
    <property type="entry name" value="BCTRLSENSOR"/>
</dbReference>